<comment type="caution">
    <text evidence="3">The sequence shown here is derived from an EMBL/GenBank/DDBJ whole genome shotgun (WGS) entry which is preliminary data.</text>
</comment>
<feature type="compositionally biased region" description="Pro residues" evidence="1">
    <location>
        <begin position="262"/>
        <end position="279"/>
    </location>
</feature>
<dbReference type="Pfam" id="PF24553">
    <property type="entry name" value="Rv0428c_C"/>
    <property type="match status" value="1"/>
</dbReference>
<dbReference type="AlphaFoldDB" id="A0A401W2P8"/>
<dbReference type="InterPro" id="IPR056935">
    <property type="entry name" value="Rv0428c-like_C"/>
</dbReference>
<dbReference type="InterPro" id="IPR016181">
    <property type="entry name" value="Acyl_CoA_acyltransferase"/>
</dbReference>
<keyword evidence="4" id="KW-1185">Reference proteome</keyword>
<accession>A0A401W2P8</accession>
<name>A0A401W2P8_STREY</name>
<reference evidence="3 4" key="1">
    <citation type="submission" date="2018-11" db="EMBL/GenBank/DDBJ databases">
        <title>Whole genome sequence of Streptomyces paromomycinus NBRC 15454(T).</title>
        <authorList>
            <person name="Komaki H."/>
            <person name="Tamura T."/>
        </authorList>
    </citation>
    <scope>NUCLEOTIDE SEQUENCE [LARGE SCALE GENOMIC DNA]</scope>
    <source>
        <strain evidence="3 4">NBRC 15454</strain>
    </source>
</reference>
<sequence>MYGRRAASRLKIGRMNLPIDNPPIDTTGSPLPSPLASPAPLPSHLPDLVRIWVHGWTRCRGTAAPVATRGGFHVEIGRPGQPGRYVFPTADPDVLRSLTASITAPNLWVKVCAPRAVIAPVLPSGWEFDEPQFLMSVTLAAPDGSPARRPHAPAGYTVETVNKDGDGIIDCRVLHTATGDLAARGRAAVTDACTPPAVIYDMINTSAEHRRRGLGGLVMNTLSAHAAELGAAHGILVASPEGRALYRSLGWRLHAPVTAARIPPPPGSGPGTVPPPART</sequence>
<evidence type="ECO:0000313" key="4">
    <source>
        <dbReference type="Proteomes" id="UP000286746"/>
    </source>
</evidence>
<evidence type="ECO:0000259" key="2">
    <source>
        <dbReference type="Pfam" id="PF24553"/>
    </source>
</evidence>
<feature type="domain" description="Histone acetyltransferase Rv0428c-like C-terminal" evidence="2">
    <location>
        <begin position="140"/>
        <end position="254"/>
    </location>
</feature>
<dbReference type="Gene3D" id="3.40.630.30">
    <property type="match status" value="1"/>
</dbReference>
<dbReference type="SUPFAM" id="SSF55729">
    <property type="entry name" value="Acyl-CoA N-acyltransferases (Nat)"/>
    <property type="match status" value="1"/>
</dbReference>
<evidence type="ECO:0000313" key="3">
    <source>
        <dbReference type="EMBL" id="GCD43576.1"/>
    </source>
</evidence>
<dbReference type="Proteomes" id="UP000286746">
    <property type="component" value="Unassembled WGS sequence"/>
</dbReference>
<gene>
    <name evidence="3" type="ORF">GKJPGBOP_03257</name>
</gene>
<organism evidence="3 4">
    <name type="scientific">Streptomyces paromomycinus</name>
    <name type="common">Streptomyces rimosus subsp. paromomycinus</name>
    <dbReference type="NCBI Taxonomy" id="92743"/>
    <lineage>
        <taxon>Bacteria</taxon>
        <taxon>Bacillati</taxon>
        <taxon>Actinomycetota</taxon>
        <taxon>Actinomycetes</taxon>
        <taxon>Kitasatosporales</taxon>
        <taxon>Streptomycetaceae</taxon>
        <taxon>Streptomyces</taxon>
    </lineage>
</organism>
<dbReference type="EMBL" id="BHZD01000001">
    <property type="protein sequence ID" value="GCD43576.1"/>
    <property type="molecule type" value="Genomic_DNA"/>
</dbReference>
<protein>
    <recommendedName>
        <fullName evidence="2">Histone acetyltransferase Rv0428c-like C-terminal domain-containing protein</fullName>
    </recommendedName>
</protein>
<proteinExistence type="predicted"/>
<evidence type="ECO:0000256" key="1">
    <source>
        <dbReference type="SAM" id="MobiDB-lite"/>
    </source>
</evidence>
<feature type="region of interest" description="Disordered" evidence="1">
    <location>
        <begin position="259"/>
        <end position="279"/>
    </location>
</feature>
<feature type="region of interest" description="Disordered" evidence="1">
    <location>
        <begin position="17"/>
        <end position="37"/>
    </location>
</feature>